<dbReference type="InterPro" id="IPR008979">
    <property type="entry name" value="Galactose-bd-like_sf"/>
</dbReference>
<accession>A0A1M5FXW8</accession>
<evidence type="ECO:0000313" key="2">
    <source>
        <dbReference type="EMBL" id="SHF96234.1"/>
    </source>
</evidence>
<evidence type="ECO:0000259" key="1">
    <source>
        <dbReference type="Pfam" id="PF00754"/>
    </source>
</evidence>
<feature type="domain" description="F5/8 type C" evidence="1">
    <location>
        <begin position="57"/>
        <end position="171"/>
    </location>
</feature>
<dbReference type="EMBL" id="FQUS01000016">
    <property type="protein sequence ID" value="SHF96234.1"/>
    <property type="molecule type" value="Genomic_DNA"/>
</dbReference>
<keyword evidence="3" id="KW-1185">Reference proteome</keyword>
<reference evidence="2 3" key="1">
    <citation type="submission" date="2016-11" db="EMBL/GenBank/DDBJ databases">
        <authorList>
            <person name="Jaros S."/>
            <person name="Januszkiewicz K."/>
            <person name="Wedrychowicz H."/>
        </authorList>
    </citation>
    <scope>NUCLEOTIDE SEQUENCE [LARGE SCALE GENOMIC DNA]</scope>
    <source>
        <strain evidence="2 3">DSM 21986</strain>
    </source>
</reference>
<dbReference type="AlphaFoldDB" id="A0A1M5FXW8"/>
<dbReference type="InterPro" id="IPR000421">
    <property type="entry name" value="FA58C"/>
</dbReference>
<dbReference type="Gene3D" id="2.60.120.260">
    <property type="entry name" value="Galactose-binding domain-like"/>
    <property type="match status" value="1"/>
</dbReference>
<sequence length="190" mass="20923">MLELVRNIRFIVSVVVFGLMITACNDESPPTAATTEPDVTDLSENATLTVSDENPGGPFAGEGSSKSIDGDKYTKFLIFDYDPDFWMQQDFEESVTINAYTITSGNDAPDRDPHDWTLAGSNDGGSTWETIHTVTSASFTGRNKVNIYGLDSEATYSSFRLSITDNAGETSLMQLSEWRLLYYNGEVPEL</sequence>
<proteinExistence type="predicted"/>
<dbReference type="RefSeq" id="WP_073065813.1">
    <property type="nucleotide sequence ID" value="NZ_FQUS01000016.1"/>
</dbReference>
<name>A0A1M5FXW8_9BACT</name>
<gene>
    <name evidence="2" type="ORF">SAMN05443144_11612</name>
</gene>
<dbReference type="PROSITE" id="PS51257">
    <property type="entry name" value="PROKAR_LIPOPROTEIN"/>
    <property type="match status" value="1"/>
</dbReference>
<dbReference type="SUPFAM" id="SSF49785">
    <property type="entry name" value="Galactose-binding domain-like"/>
    <property type="match status" value="1"/>
</dbReference>
<protein>
    <submittedName>
        <fullName evidence="2">F5/8 type C domain-containing protein</fullName>
    </submittedName>
</protein>
<dbReference type="OrthoDB" id="792783at2"/>
<evidence type="ECO:0000313" key="3">
    <source>
        <dbReference type="Proteomes" id="UP000184041"/>
    </source>
</evidence>
<dbReference type="STRING" id="1194090.SAMN05443144_11612"/>
<dbReference type="Proteomes" id="UP000184041">
    <property type="component" value="Unassembled WGS sequence"/>
</dbReference>
<dbReference type="Pfam" id="PF00754">
    <property type="entry name" value="F5_F8_type_C"/>
    <property type="match status" value="1"/>
</dbReference>
<organism evidence="2 3">
    <name type="scientific">Fodinibius roseus</name>
    <dbReference type="NCBI Taxonomy" id="1194090"/>
    <lineage>
        <taxon>Bacteria</taxon>
        <taxon>Pseudomonadati</taxon>
        <taxon>Balneolota</taxon>
        <taxon>Balneolia</taxon>
        <taxon>Balneolales</taxon>
        <taxon>Balneolaceae</taxon>
        <taxon>Fodinibius</taxon>
    </lineage>
</organism>